<sequence>MQRLILGMLLMVGQSINPLAAVPVEYVAVKSNVAYSAVTALEYAMPDDTVSYGADPLQTASIWFAKGPFARESKLVVLVHGGCWLNAYDIKHTYALSTALAQAGYAVWSLEYRRTGDAGGGWPGSLNDVEAGIQRLTSYAPKSFYFENTVVIGHSAGGHLALLAGGKIAELRGVIGLAAITDLAEYSRGQNNCQQASKGFMGGSVSELPEQYLQANPITQPLHKHTVLLQGDADNIVPVTQATALKVPLVMQQGAGHFDWVHPGSPAFQTLLLELKTAFQLDTATQ</sequence>
<keyword evidence="2" id="KW-0732">Signal</keyword>
<dbReference type="GO" id="GO:0016787">
    <property type="term" value="F:hydrolase activity"/>
    <property type="evidence" value="ECO:0007669"/>
    <property type="project" value="UniProtKB-KW"/>
</dbReference>
<dbReference type="STRING" id="1799789.AX660_08225"/>
<dbReference type="EMBL" id="LSNE01000003">
    <property type="protein sequence ID" value="KXI29986.1"/>
    <property type="molecule type" value="Genomic_DNA"/>
</dbReference>
<dbReference type="SUPFAM" id="SSF53474">
    <property type="entry name" value="alpha/beta-Hydrolases"/>
    <property type="match status" value="1"/>
</dbReference>
<dbReference type="OrthoDB" id="255603at2"/>
<dbReference type="RefSeq" id="WP_068373548.1">
    <property type="nucleotide sequence ID" value="NZ_LSNE01000003.1"/>
</dbReference>
<evidence type="ECO:0000313" key="4">
    <source>
        <dbReference type="EMBL" id="KXI29986.1"/>
    </source>
</evidence>
<dbReference type="AlphaFoldDB" id="A0A136A453"/>
<evidence type="ECO:0000256" key="1">
    <source>
        <dbReference type="ARBA" id="ARBA00022801"/>
    </source>
</evidence>
<organism evidence="4 5">
    <name type="scientific">Paraglaciecola hydrolytica</name>
    <dbReference type="NCBI Taxonomy" id="1799789"/>
    <lineage>
        <taxon>Bacteria</taxon>
        <taxon>Pseudomonadati</taxon>
        <taxon>Pseudomonadota</taxon>
        <taxon>Gammaproteobacteria</taxon>
        <taxon>Alteromonadales</taxon>
        <taxon>Alteromonadaceae</taxon>
        <taxon>Paraglaciecola</taxon>
    </lineage>
</organism>
<protein>
    <submittedName>
        <fullName evidence="4">Lipase</fullName>
    </submittedName>
</protein>
<dbReference type="InterPro" id="IPR049492">
    <property type="entry name" value="BD-FAE-like_dom"/>
</dbReference>
<keyword evidence="5" id="KW-1185">Reference proteome</keyword>
<dbReference type="Gene3D" id="3.40.50.1820">
    <property type="entry name" value="alpha/beta hydrolase"/>
    <property type="match status" value="1"/>
</dbReference>
<evidence type="ECO:0000259" key="3">
    <source>
        <dbReference type="Pfam" id="PF20434"/>
    </source>
</evidence>
<dbReference type="PANTHER" id="PTHR48081">
    <property type="entry name" value="AB HYDROLASE SUPERFAMILY PROTEIN C4A8.06C"/>
    <property type="match status" value="1"/>
</dbReference>
<dbReference type="InterPro" id="IPR050300">
    <property type="entry name" value="GDXG_lipolytic_enzyme"/>
</dbReference>
<dbReference type="InterPro" id="IPR029058">
    <property type="entry name" value="AB_hydrolase_fold"/>
</dbReference>
<feature type="domain" description="BD-FAE-like" evidence="3">
    <location>
        <begin position="72"/>
        <end position="246"/>
    </location>
</feature>
<dbReference type="Pfam" id="PF20434">
    <property type="entry name" value="BD-FAE"/>
    <property type="match status" value="1"/>
</dbReference>
<dbReference type="Proteomes" id="UP000070299">
    <property type="component" value="Unassembled WGS sequence"/>
</dbReference>
<gene>
    <name evidence="4" type="ORF">AX660_08225</name>
</gene>
<proteinExistence type="predicted"/>
<reference evidence="5" key="1">
    <citation type="submission" date="2016-02" db="EMBL/GenBank/DDBJ databases">
        <authorList>
            <person name="Schultz-Johansen M."/>
            <person name="Glaring M.A."/>
            <person name="Bech P.K."/>
            <person name="Stougaard P."/>
        </authorList>
    </citation>
    <scope>NUCLEOTIDE SEQUENCE [LARGE SCALE GENOMIC DNA]</scope>
    <source>
        <strain evidence="5">S66</strain>
    </source>
</reference>
<dbReference type="PANTHER" id="PTHR48081:SF33">
    <property type="entry name" value="KYNURENINE FORMAMIDASE"/>
    <property type="match status" value="1"/>
</dbReference>
<feature type="chain" id="PRO_5007469388" evidence="2">
    <location>
        <begin position="21"/>
        <end position="286"/>
    </location>
</feature>
<evidence type="ECO:0000256" key="2">
    <source>
        <dbReference type="SAM" id="SignalP"/>
    </source>
</evidence>
<evidence type="ECO:0000313" key="5">
    <source>
        <dbReference type="Proteomes" id="UP000070299"/>
    </source>
</evidence>
<accession>A0A136A453</accession>
<feature type="signal peptide" evidence="2">
    <location>
        <begin position="1"/>
        <end position="20"/>
    </location>
</feature>
<comment type="caution">
    <text evidence="4">The sequence shown here is derived from an EMBL/GenBank/DDBJ whole genome shotgun (WGS) entry which is preliminary data.</text>
</comment>
<keyword evidence="1" id="KW-0378">Hydrolase</keyword>
<name>A0A136A453_9ALTE</name>